<reference evidence="3" key="1">
    <citation type="journal article" date="2018" name="Sci. Rep.">
        <title>Lignite coal burning seam in the remote Altai Mountains harbors a hydrogen-driven thermophilic microbial community.</title>
        <authorList>
            <person name="Kadnikov V.V."/>
            <person name="Mardanov A.V."/>
            <person name="Ivasenko D.A."/>
            <person name="Antsiferov D.V."/>
            <person name="Beletsky A.V."/>
            <person name="Karnachuk O.V."/>
            <person name="Ravin N.V."/>
        </authorList>
    </citation>
    <scope>NUCLEOTIDE SEQUENCE [LARGE SCALE GENOMIC DNA]</scope>
</reference>
<comment type="caution">
    <text evidence="2">The sequence shown here is derived from an EMBL/GenBank/DDBJ whole genome shotgun (WGS) entry which is preliminary data.</text>
</comment>
<dbReference type="InterPro" id="IPR014197">
    <property type="entry name" value="Sporulation_prot_YunB"/>
</dbReference>
<dbReference type="AlphaFoldDB" id="A0A2R6Y4R2"/>
<keyword evidence="1" id="KW-0812">Transmembrane</keyword>
<accession>A0A2R6Y4R2</accession>
<dbReference type="PIRSF" id="PIRSF021383">
    <property type="entry name" value="YunB"/>
    <property type="match status" value="1"/>
</dbReference>
<keyword evidence="1" id="KW-1133">Transmembrane helix</keyword>
<gene>
    <name evidence="2" type="ORF">BSOLF_1188</name>
</gene>
<evidence type="ECO:0000256" key="1">
    <source>
        <dbReference type="SAM" id="Phobius"/>
    </source>
</evidence>
<evidence type="ECO:0000313" key="2">
    <source>
        <dbReference type="EMBL" id="PTQ57644.1"/>
    </source>
</evidence>
<evidence type="ECO:0000313" key="3">
    <source>
        <dbReference type="Proteomes" id="UP000244338"/>
    </source>
</evidence>
<dbReference type="Pfam" id="PF09560">
    <property type="entry name" value="Spore_YunB"/>
    <property type="match status" value="1"/>
</dbReference>
<protein>
    <recommendedName>
        <fullName evidence="4">Sporulation protein YunB</fullName>
    </recommendedName>
</protein>
<name>A0A2R6Y4R2_9BACL</name>
<dbReference type="NCBIfam" id="TIGR02832">
    <property type="entry name" value="spo_yunB"/>
    <property type="match status" value="1"/>
</dbReference>
<dbReference type="EMBL" id="PEBX01000004">
    <property type="protein sequence ID" value="PTQ57644.1"/>
    <property type="molecule type" value="Genomic_DNA"/>
</dbReference>
<feature type="transmembrane region" description="Helical" evidence="1">
    <location>
        <begin position="20"/>
        <end position="37"/>
    </location>
</feature>
<proteinExistence type="predicted"/>
<keyword evidence="1" id="KW-0472">Membrane</keyword>
<sequence>MVRRMRTVKRWNIPKKHVILLMLGLFLFVLIQLFFYVEKRLAPVIRDYADLRVIQIATDAISDAIKKRTVELKHAGQLFVKQYDQSNNVVAISLDVEATARVQAMAAESVRQKMADLSRQRIQIPLGVALGSEVFANMGPRIPVTLVPLGATEIELEPVLEETGINNVLLTLYLNVKTRVKVVIPFSSKEAVVSQRIAIAQELIIGKVPQYYFKGSEVVPMAPPMPSTPAAPAKP</sequence>
<evidence type="ECO:0008006" key="4">
    <source>
        <dbReference type="Google" id="ProtNLM"/>
    </source>
</evidence>
<dbReference type="Proteomes" id="UP000244338">
    <property type="component" value="Unassembled WGS sequence"/>
</dbReference>
<organism evidence="2 3">
    <name type="scientific">Candidatus Carbonibacillus altaicus</name>
    <dbReference type="NCBI Taxonomy" id="2163959"/>
    <lineage>
        <taxon>Bacteria</taxon>
        <taxon>Bacillati</taxon>
        <taxon>Bacillota</taxon>
        <taxon>Bacilli</taxon>
        <taxon>Bacillales</taxon>
        <taxon>Candidatus Carbonibacillus</taxon>
    </lineage>
</organism>